<comment type="caution">
    <text evidence="1">The sequence shown here is derived from an EMBL/GenBank/DDBJ whole genome shotgun (WGS) entry which is preliminary data.</text>
</comment>
<evidence type="ECO:0000313" key="1">
    <source>
        <dbReference type="EMBL" id="MDR6212174.1"/>
    </source>
</evidence>
<dbReference type="EMBL" id="JAVIZJ010000019">
    <property type="protein sequence ID" value="MDR6212174.1"/>
    <property type="molecule type" value="Genomic_DNA"/>
</dbReference>
<accession>A0ACC6IN92</accession>
<protein>
    <submittedName>
        <fullName evidence="1">Uncharacterized protein</fullName>
    </submittedName>
</protein>
<sequence length="190" mass="19455">MPTLSPTQVYQLARGAGLAHDQAVIATAIAHAESGLRSDARGDTGITTGTWGPSIGLWQVRSLKAESGTGRSRDATRLTDPAFNARSMVAISSRGTNWRPWSVYTSGAYRAHLATAQAAASGASTTSPTITRGVASAIPDVPGPVDDWLEDKAGGLADDVMGSVLTAVVMAAAVGLGVTLVAIGAWRVAR</sequence>
<organism evidence="1 2">
    <name type="scientific">Nocardioides zeae</name>
    <dbReference type="NCBI Taxonomy" id="1457234"/>
    <lineage>
        <taxon>Bacteria</taxon>
        <taxon>Bacillati</taxon>
        <taxon>Actinomycetota</taxon>
        <taxon>Actinomycetes</taxon>
        <taxon>Propionibacteriales</taxon>
        <taxon>Nocardioidaceae</taxon>
        <taxon>Nocardioides</taxon>
    </lineage>
</organism>
<proteinExistence type="predicted"/>
<dbReference type="Proteomes" id="UP001261666">
    <property type="component" value="Unassembled WGS sequence"/>
</dbReference>
<evidence type="ECO:0000313" key="2">
    <source>
        <dbReference type="Proteomes" id="UP001261666"/>
    </source>
</evidence>
<gene>
    <name evidence="1" type="ORF">QE364_003905</name>
</gene>
<name>A0ACC6IN92_9ACTN</name>
<keyword evidence="2" id="KW-1185">Reference proteome</keyword>
<reference evidence="1" key="1">
    <citation type="submission" date="2023-08" db="EMBL/GenBank/DDBJ databases">
        <title>Functional and genomic diversity of the sorghum phyllosphere microbiome.</title>
        <authorList>
            <person name="Shade A."/>
        </authorList>
    </citation>
    <scope>NUCLEOTIDE SEQUENCE</scope>
    <source>
        <strain evidence="1">SORGH_AS_0885</strain>
    </source>
</reference>